<dbReference type="PROSITE" id="PS00455">
    <property type="entry name" value="AMP_BINDING"/>
    <property type="match status" value="1"/>
</dbReference>
<keyword evidence="2" id="KW-0596">Phosphopantetheine</keyword>
<evidence type="ECO:0000313" key="8">
    <source>
        <dbReference type="Proteomes" id="UP000515512"/>
    </source>
</evidence>
<dbReference type="InterPro" id="IPR036736">
    <property type="entry name" value="ACP-like_sf"/>
</dbReference>
<dbReference type="InterPro" id="IPR020806">
    <property type="entry name" value="PKS_PP-bd"/>
</dbReference>
<dbReference type="Proteomes" id="UP000515512">
    <property type="component" value="Chromosome"/>
</dbReference>
<keyword evidence="8" id="KW-1185">Reference proteome</keyword>
<evidence type="ECO:0000256" key="5">
    <source>
        <dbReference type="SAM" id="MobiDB-lite"/>
    </source>
</evidence>
<feature type="compositionally biased region" description="Polar residues" evidence="5">
    <location>
        <begin position="310"/>
        <end position="320"/>
    </location>
</feature>
<dbReference type="Gene3D" id="3.40.50.12780">
    <property type="entry name" value="N-terminal domain of ligase-like"/>
    <property type="match status" value="1"/>
</dbReference>
<dbReference type="PROSITE" id="PS50075">
    <property type="entry name" value="CARRIER"/>
    <property type="match status" value="1"/>
</dbReference>
<dbReference type="SUPFAM" id="SSF56801">
    <property type="entry name" value="Acetyl-CoA synthetase-like"/>
    <property type="match status" value="1"/>
</dbReference>
<dbReference type="InterPro" id="IPR042099">
    <property type="entry name" value="ANL_N_sf"/>
</dbReference>
<reference evidence="7 8" key="1">
    <citation type="submission" date="2020-07" db="EMBL/GenBank/DDBJ databases">
        <authorList>
            <person name="Zhuang K."/>
            <person name="Ran Y."/>
        </authorList>
    </citation>
    <scope>NUCLEOTIDE SEQUENCE [LARGE SCALE GENOMIC DNA]</scope>
    <source>
        <strain evidence="7 8">WCH-YHL-001</strain>
    </source>
</reference>
<dbReference type="AlphaFoldDB" id="A0A7D6ZN94"/>
<dbReference type="GO" id="GO:0006631">
    <property type="term" value="P:fatty acid metabolic process"/>
    <property type="evidence" value="ECO:0007669"/>
    <property type="project" value="TreeGrafter"/>
</dbReference>
<dbReference type="InterPro" id="IPR025110">
    <property type="entry name" value="AMP-bd_C"/>
</dbReference>
<feature type="region of interest" description="Disordered" evidence="5">
    <location>
        <begin position="310"/>
        <end position="340"/>
    </location>
</feature>
<dbReference type="KEGG" id="nhu:H0264_30740"/>
<dbReference type="PANTHER" id="PTHR43201">
    <property type="entry name" value="ACYL-COA SYNTHETASE"/>
    <property type="match status" value="1"/>
</dbReference>
<evidence type="ECO:0000256" key="1">
    <source>
        <dbReference type="ARBA" id="ARBA00006432"/>
    </source>
</evidence>
<sequence>MVRTDLIRPLPEILRGNATRCGERIAFADARRTVTYAELERRTGAFAANLGCARGDRVALMLGNTVEMAEGYLGVARAAAVGVPINPYCSDAELDHILADSGAKVLVTHASSVRRREQVLARHGQVRLVVAGGSGGGHLDFETLSSTPPLIAPRDDLGVDDVGWILYTSGTTGQPKGVVTTLTKTLWGTVAAYVPWLGLCEDDRLLWPMPLSHCLGHHLAVLGVVAVGAGARLVDGFAAGPLLDALDSSEATILVGVPTMFHRLAQALDGRPHPNTLRACWFGGAPGSAELGAAVARTLGVPLLNTYGATETSGPITVNPPSDRDTPASAGLPVPGNSVRVVDPATERDVPAGAEGELWVAGPGVMLEYHNQPDATAAALRGEWLRTGDLGYRDPHGFLYVTGRLKELIIRGGENIHPAEIEQVLERVPGVLDAAVLGRAHHTLGEVPVALLVPGPDGIDPDAVFAECRKELSHTKIPVELRQIEAVPRTASGKIARRELATVPMRLLALAETESVEQAGWARPDAAVREELRARLAGLAAADGIAILGDRILESVALILGSGRRRLDGTFKNWGMTSLGAVGLRNQLVTVTGLDVPVTAVFDYPTPAALAEYLHATLLGEGTRAVSGARTAAAPGTPDAVLGDEFRRRMDEITAMDAAELILLATAGPTAQATTINANSSADADGEKGGRR</sequence>
<evidence type="ECO:0000256" key="3">
    <source>
        <dbReference type="ARBA" id="ARBA00022553"/>
    </source>
</evidence>
<accession>A0A7D6ZN94</accession>
<dbReference type="Pfam" id="PF00550">
    <property type="entry name" value="PP-binding"/>
    <property type="match status" value="1"/>
</dbReference>
<name>A0A7D6ZN94_9NOCA</name>
<protein>
    <submittedName>
        <fullName evidence="7">AMP-binding protein</fullName>
    </submittedName>
</protein>
<dbReference type="InterPro" id="IPR000873">
    <property type="entry name" value="AMP-dep_synth/lig_dom"/>
</dbReference>
<dbReference type="InterPro" id="IPR045851">
    <property type="entry name" value="AMP-bd_C_sf"/>
</dbReference>
<dbReference type="GO" id="GO:0031956">
    <property type="term" value="F:medium-chain fatty acid-CoA ligase activity"/>
    <property type="evidence" value="ECO:0007669"/>
    <property type="project" value="TreeGrafter"/>
</dbReference>
<dbReference type="PANTHER" id="PTHR43201:SF5">
    <property type="entry name" value="MEDIUM-CHAIN ACYL-COA LIGASE ACSF2, MITOCHONDRIAL"/>
    <property type="match status" value="1"/>
</dbReference>
<dbReference type="SUPFAM" id="SSF47336">
    <property type="entry name" value="ACP-like"/>
    <property type="match status" value="1"/>
</dbReference>
<dbReference type="Gene3D" id="1.10.1200.10">
    <property type="entry name" value="ACP-like"/>
    <property type="match status" value="1"/>
</dbReference>
<organism evidence="7 8">
    <name type="scientific">Nocardia huaxiensis</name>
    <dbReference type="NCBI Taxonomy" id="2755382"/>
    <lineage>
        <taxon>Bacteria</taxon>
        <taxon>Bacillati</taxon>
        <taxon>Actinomycetota</taxon>
        <taxon>Actinomycetes</taxon>
        <taxon>Mycobacteriales</taxon>
        <taxon>Nocardiaceae</taxon>
        <taxon>Nocardia</taxon>
    </lineage>
</organism>
<gene>
    <name evidence="7" type="ORF">H0264_30740</name>
</gene>
<dbReference type="RefSeq" id="WP_181580789.1">
    <property type="nucleotide sequence ID" value="NZ_CP059399.1"/>
</dbReference>
<dbReference type="SMART" id="SM00823">
    <property type="entry name" value="PKS_PP"/>
    <property type="match status" value="1"/>
</dbReference>
<keyword evidence="4" id="KW-0436">Ligase</keyword>
<dbReference type="Pfam" id="PF00501">
    <property type="entry name" value="AMP-binding"/>
    <property type="match status" value="1"/>
</dbReference>
<dbReference type="EMBL" id="CP059399">
    <property type="protein sequence ID" value="QLY29585.1"/>
    <property type="molecule type" value="Genomic_DNA"/>
</dbReference>
<evidence type="ECO:0000256" key="4">
    <source>
        <dbReference type="ARBA" id="ARBA00022598"/>
    </source>
</evidence>
<dbReference type="GO" id="GO:0031177">
    <property type="term" value="F:phosphopantetheine binding"/>
    <property type="evidence" value="ECO:0007669"/>
    <property type="project" value="InterPro"/>
</dbReference>
<feature type="domain" description="Carrier" evidence="6">
    <location>
        <begin position="543"/>
        <end position="618"/>
    </location>
</feature>
<comment type="similarity">
    <text evidence="1">Belongs to the ATP-dependent AMP-binding enzyme family.</text>
</comment>
<proteinExistence type="inferred from homology"/>
<dbReference type="InterPro" id="IPR020845">
    <property type="entry name" value="AMP-binding_CS"/>
</dbReference>
<keyword evidence="3" id="KW-0597">Phosphoprotein</keyword>
<dbReference type="InterPro" id="IPR009081">
    <property type="entry name" value="PP-bd_ACP"/>
</dbReference>
<dbReference type="Pfam" id="PF13193">
    <property type="entry name" value="AMP-binding_C"/>
    <property type="match status" value="1"/>
</dbReference>
<dbReference type="Gene3D" id="3.30.300.30">
    <property type="match status" value="1"/>
</dbReference>
<evidence type="ECO:0000256" key="2">
    <source>
        <dbReference type="ARBA" id="ARBA00022450"/>
    </source>
</evidence>
<evidence type="ECO:0000259" key="6">
    <source>
        <dbReference type="PROSITE" id="PS50075"/>
    </source>
</evidence>
<evidence type="ECO:0000313" key="7">
    <source>
        <dbReference type="EMBL" id="QLY29585.1"/>
    </source>
</evidence>